<dbReference type="GO" id="GO:0003677">
    <property type="term" value="F:DNA binding"/>
    <property type="evidence" value="ECO:0007669"/>
    <property type="project" value="InterPro"/>
</dbReference>
<evidence type="ECO:0000313" key="3">
    <source>
        <dbReference type="Proteomes" id="UP000679848"/>
    </source>
</evidence>
<organism evidence="2 3">
    <name type="scientific">Pusillibacter faecalis</name>
    <dbReference type="NCBI Taxonomy" id="2714358"/>
    <lineage>
        <taxon>Bacteria</taxon>
        <taxon>Bacillati</taxon>
        <taxon>Bacillota</taxon>
        <taxon>Clostridia</taxon>
        <taxon>Eubacteriales</taxon>
        <taxon>Oscillospiraceae</taxon>
        <taxon>Pusillibacter</taxon>
    </lineage>
</organism>
<accession>A0A810QB52</accession>
<dbReference type="Gene3D" id="1.10.260.40">
    <property type="entry name" value="lambda repressor-like DNA-binding domains"/>
    <property type="match status" value="1"/>
</dbReference>
<dbReference type="CDD" id="cd00093">
    <property type="entry name" value="HTH_XRE"/>
    <property type="match status" value="1"/>
</dbReference>
<proteinExistence type="predicted"/>
<dbReference type="KEGG" id="pfaa:MM59RIKEN_28080"/>
<dbReference type="AlphaFoldDB" id="A0A810QB52"/>
<dbReference type="Pfam" id="PF01381">
    <property type="entry name" value="HTH_3"/>
    <property type="match status" value="1"/>
</dbReference>
<evidence type="ECO:0000259" key="1">
    <source>
        <dbReference type="PROSITE" id="PS50943"/>
    </source>
</evidence>
<name>A0A810QB52_9FIRM</name>
<protein>
    <recommendedName>
        <fullName evidence="1">HTH cro/C1-type domain-containing protein</fullName>
    </recommendedName>
</protein>
<reference evidence="2" key="1">
    <citation type="submission" date="2020-09" db="EMBL/GenBank/DDBJ databases">
        <title>New species isolated from human feces.</title>
        <authorList>
            <person name="Kitahara M."/>
            <person name="Shigeno Y."/>
            <person name="Shime M."/>
            <person name="Matsumoto Y."/>
            <person name="Nakamura S."/>
            <person name="Motooka D."/>
            <person name="Fukuoka S."/>
            <person name="Nishikawa H."/>
            <person name="Benno Y."/>
        </authorList>
    </citation>
    <scope>NUCLEOTIDE SEQUENCE</scope>
    <source>
        <strain evidence="2">MM59</strain>
    </source>
</reference>
<dbReference type="InterPro" id="IPR001387">
    <property type="entry name" value="Cro/C1-type_HTH"/>
</dbReference>
<dbReference type="RefSeq" id="WP_213543569.1">
    <property type="nucleotide sequence ID" value="NZ_AP023420.1"/>
</dbReference>
<dbReference type="EMBL" id="AP023420">
    <property type="protein sequence ID" value="BCK85489.1"/>
    <property type="molecule type" value="Genomic_DNA"/>
</dbReference>
<sequence length="86" mass="10339">MNKSYFYDNSNLISRHLRRIRKEQKLSQEALAAQMQLLGVDINQRLISKIERNERFVKDYELACFCQILNVTERELLADFYEIHES</sequence>
<dbReference type="Proteomes" id="UP000679848">
    <property type="component" value="Chromosome"/>
</dbReference>
<keyword evidence="3" id="KW-1185">Reference proteome</keyword>
<dbReference type="InterPro" id="IPR010982">
    <property type="entry name" value="Lambda_DNA-bd_dom_sf"/>
</dbReference>
<dbReference type="PROSITE" id="PS50943">
    <property type="entry name" value="HTH_CROC1"/>
    <property type="match status" value="1"/>
</dbReference>
<dbReference type="SUPFAM" id="SSF47413">
    <property type="entry name" value="lambda repressor-like DNA-binding domains"/>
    <property type="match status" value="1"/>
</dbReference>
<evidence type="ECO:0000313" key="2">
    <source>
        <dbReference type="EMBL" id="BCK85489.1"/>
    </source>
</evidence>
<feature type="domain" description="HTH cro/C1-type" evidence="1">
    <location>
        <begin position="17"/>
        <end position="76"/>
    </location>
</feature>
<gene>
    <name evidence="2" type="ORF">MM59RIKEN_28080</name>
</gene>